<dbReference type="AlphaFoldDB" id="A0A5J4TDE4"/>
<evidence type="ECO:0000313" key="1">
    <source>
        <dbReference type="EMBL" id="KAA6355485.1"/>
    </source>
</evidence>
<accession>A0A5J4TDE4</accession>
<protein>
    <submittedName>
        <fullName evidence="1">Uncharacterized protein</fullName>
    </submittedName>
</protein>
<evidence type="ECO:0000313" key="2">
    <source>
        <dbReference type="Proteomes" id="UP000324800"/>
    </source>
</evidence>
<proteinExistence type="predicted"/>
<reference evidence="1 2" key="1">
    <citation type="submission" date="2019-03" db="EMBL/GenBank/DDBJ databases">
        <title>Single cell metagenomics reveals metabolic interactions within the superorganism composed of flagellate Streblomastix strix and complex community of Bacteroidetes bacteria on its surface.</title>
        <authorList>
            <person name="Treitli S.C."/>
            <person name="Kolisko M."/>
            <person name="Husnik F."/>
            <person name="Keeling P."/>
            <person name="Hampl V."/>
        </authorList>
    </citation>
    <scope>NUCLEOTIDE SEQUENCE [LARGE SCALE GENOMIC DNA]</scope>
    <source>
        <strain evidence="1">ST1C</strain>
    </source>
</reference>
<dbReference type="EMBL" id="SNRW01034551">
    <property type="protein sequence ID" value="KAA6355485.1"/>
    <property type="molecule type" value="Genomic_DNA"/>
</dbReference>
<organism evidence="1 2">
    <name type="scientific">Streblomastix strix</name>
    <dbReference type="NCBI Taxonomy" id="222440"/>
    <lineage>
        <taxon>Eukaryota</taxon>
        <taxon>Metamonada</taxon>
        <taxon>Preaxostyla</taxon>
        <taxon>Oxymonadida</taxon>
        <taxon>Streblomastigidae</taxon>
        <taxon>Streblomastix</taxon>
    </lineage>
</organism>
<dbReference type="Proteomes" id="UP000324800">
    <property type="component" value="Unassembled WGS sequence"/>
</dbReference>
<name>A0A5J4TDE4_9EUKA</name>
<comment type="caution">
    <text evidence="1">The sequence shown here is derived from an EMBL/GenBank/DDBJ whole genome shotgun (WGS) entry which is preliminary data.</text>
</comment>
<sequence>FIIPFFNFRPFYLINYGILANYSVLTR</sequence>
<feature type="non-terminal residue" evidence="1">
    <location>
        <position position="1"/>
    </location>
</feature>
<gene>
    <name evidence="1" type="ORF">EZS28_048988</name>
</gene>